<dbReference type="Gene3D" id="1.10.357.10">
    <property type="entry name" value="Tetracycline Repressor, domain 2"/>
    <property type="match status" value="1"/>
</dbReference>
<dbReference type="InterPro" id="IPR001647">
    <property type="entry name" value="HTH_TetR"/>
</dbReference>
<dbReference type="SUPFAM" id="SSF46689">
    <property type="entry name" value="Homeodomain-like"/>
    <property type="match status" value="1"/>
</dbReference>
<evidence type="ECO:0000256" key="1">
    <source>
        <dbReference type="ARBA" id="ARBA00022491"/>
    </source>
</evidence>
<dbReference type="PANTHER" id="PTHR30055:SF234">
    <property type="entry name" value="HTH-TYPE TRANSCRIPTIONAL REGULATOR BETI"/>
    <property type="match status" value="1"/>
</dbReference>
<reference evidence="7 8" key="1">
    <citation type="submission" date="2015-02" db="EMBL/GenBank/DDBJ databases">
        <title>Draft genome sequences of ten Microbacterium spp. with emphasis on heavy metal contaminated environments.</title>
        <authorList>
            <person name="Corretto E."/>
        </authorList>
    </citation>
    <scope>NUCLEOTIDE SEQUENCE [LARGE SCALE GENOMIC DNA]</scope>
    <source>
        <strain evidence="7 8">SA35</strain>
    </source>
</reference>
<keyword evidence="8" id="KW-1185">Reference proteome</keyword>
<dbReference type="Pfam" id="PF13977">
    <property type="entry name" value="TetR_C_6"/>
    <property type="match status" value="1"/>
</dbReference>
<sequence>MSRDAVLHHLVEAIAEVGMSGLSVRTVAARAGVAIGTVQHHFPTKAAMILAAMDAISVDAVQAYADASEDADAEGRLFATVRLLVPSGPESRVSRVWLAFAACAPTDPAVGARYEQMWARTERGLAERFADAAPGASRSTVDDAAAEMLALLDGLAVTVLAEPQRMPGERARAIATRRCGELLAHLRA</sequence>
<keyword evidence="1" id="KW-0678">Repressor</keyword>
<dbReference type="AlphaFoldDB" id="A0A0M2HTW1"/>
<proteinExistence type="predicted"/>
<dbReference type="Proteomes" id="UP000033900">
    <property type="component" value="Unassembled WGS sequence"/>
</dbReference>
<evidence type="ECO:0000256" key="2">
    <source>
        <dbReference type="ARBA" id="ARBA00023015"/>
    </source>
</evidence>
<dbReference type="STRING" id="273678.RS84_01521"/>
<organism evidence="7 8">
    <name type="scientific">Microbacterium hydrocarbonoxydans</name>
    <dbReference type="NCBI Taxonomy" id="273678"/>
    <lineage>
        <taxon>Bacteria</taxon>
        <taxon>Bacillati</taxon>
        <taxon>Actinomycetota</taxon>
        <taxon>Actinomycetes</taxon>
        <taxon>Micrococcales</taxon>
        <taxon>Microbacteriaceae</taxon>
        <taxon>Microbacterium</taxon>
    </lineage>
</organism>
<accession>A0A0M2HTW1</accession>
<dbReference type="PANTHER" id="PTHR30055">
    <property type="entry name" value="HTH-TYPE TRANSCRIPTIONAL REGULATOR RUTR"/>
    <property type="match status" value="1"/>
</dbReference>
<name>A0A0M2HTW1_9MICO</name>
<dbReference type="PROSITE" id="PS50977">
    <property type="entry name" value="HTH_TETR_2"/>
    <property type="match status" value="1"/>
</dbReference>
<evidence type="ECO:0000256" key="4">
    <source>
        <dbReference type="ARBA" id="ARBA00023163"/>
    </source>
</evidence>
<evidence type="ECO:0000256" key="5">
    <source>
        <dbReference type="PROSITE-ProRule" id="PRU00335"/>
    </source>
</evidence>
<dbReference type="GO" id="GO:0000976">
    <property type="term" value="F:transcription cis-regulatory region binding"/>
    <property type="evidence" value="ECO:0007669"/>
    <property type="project" value="TreeGrafter"/>
</dbReference>
<evidence type="ECO:0000313" key="8">
    <source>
        <dbReference type="Proteomes" id="UP000033900"/>
    </source>
</evidence>
<feature type="DNA-binding region" description="H-T-H motif" evidence="5">
    <location>
        <begin position="23"/>
        <end position="42"/>
    </location>
</feature>
<dbReference type="GO" id="GO:0003700">
    <property type="term" value="F:DNA-binding transcription factor activity"/>
    <property type="evidence" value="ECO:0007669"/>
    <property type="project" value="TreeGrafter"/>
</dbReference>
<keyword evidence="3 5" id="KW-0238">DNA-binding</keyword>
<dbReference type="InterPro" id="IPR009057">
    <property type="entry name" value="Homeodomain-like_sf"/>
</dbReference>
<dbReference type="PATRIC" id="fig|273678.4.peg.1519"/>
<protein>
    <submittedName>
        <fullName evidence="7">HTH-type transcriptional regulator BetI</fullName>
    </submittedName>
</protein>
<comment type="caution">
    <text evidence="7">The sequence shown here is derived from an EMBL/GenBank/DDBJ whole genome shotgun (WGS) entry which is preliminary data.</text>
</comment>
<dbReference type="RefSeq" id="WP_045257170.1">
    <property type="nucleotide sequence ID" value="NZ_JYJB01000008.1"/>
</dbReference>
<evidence type="ECO:0000313" key="7">
    <source>
        <dbReference type="EMBL" id="KJL47893.1"/>
    </source>
</evidence>
<dbReference type="InterPro" id="IPR039538">
    <property type="entry name" value="BetI_C"/>
</dbReference>
<keyword evidence="2" id="KW-0805">Transcription regulation</keyword>
<keyword evidence="4" id="KW-0804">Transcription</keyword>
<dbReference type="InterPro" id="IPR050109">
    <property type="entry name" value="HTH-type_TetR-like_transc_reg"/>
</dbReference>
<evidence type="ECO:0000259" key="6">
    <source>
        <dbReference type="PROSITE" id="PS50977"/>
    </source>
</evidence>
<dbReference type="SUPFAM" id="SSF48498">
    <property type="entry name" value="Tetracyclin repressor-like, C-terminal domain"/>
    <property type="match status" value="1"/>
</dbReference>
<gene>
    <name evidence="7" type="primary">betI_5</name>
    <name evidence="7" type="ORF">RS84_01521</name>
</gene>
<dbReference type="InterPro" id="IPR036271">
    <property type="entry name" value="Tet_transcr_reg_TetR-rel_C_sf"/>
</dbReference>
<feature type="domain" description="HTH tetR-type" evidence="6">
    <location>
        <begin position="1"/>
        <end position="60"/>
    </location>
</feature>
<dbReference type="OrthoDB" id="9806334at2"/>
<evidence type="ECO:0000256" key="3">
    <source>
        <dbReference type="ARBA" id="ARBA00023125"/>
    </source>
</evidence>
<dbReference type="EMBL" id="JYJB01000008">
    <property type="protein sequence ID" value="KJL47893.1"/>
    <property type="molecule type" value="Genomic_DNA"/>
</dbReference>
<dbReference type="Pfam" id="PF00440">
    <property type="entry name" value="TetR_N"/>
    <property type="match status" value="1"/>
</dbReference>